<dbReference type="PANTHER" id="PTHR30329">
    <property type="entry name" value="STATOR ELEMENT OF FLAGELLAR MOTOR COMPLEX"/>
    <property type="match status" value="1"/>
</dbReference>
<dbReference type="InterPro" id="IPR006665">
    <property type="entry name" value="OmpA-like"/>
</dbReference>
<comment type="subcellular location">
    <subcellularLocation>
        <location evidence="1">Cell outer membrane</location>
    </subcellularLocation>
</comment>
<dbReference type="CDD" id="cd07185">
    <property type="entry name" value="OmpA_C-like"/>
    <property type="match status" value="1"/>
</dbReference>
<reference evidence="8 9" key="1">
    <citation type="submission" date="2021-06" db="EMBL/GenBank/DDBJ databases">
        <title>Bradyrhizobium sp. S2-11-4 Genome sequencing.</title>
        <authorList>
            <person name="Jin L."/>
        </authorList>
    </citation>
    <scope>NUCLEOTIDE SEQUENCE [LARGE SCALE GENOMIC DNA]</scope>
    <source>
        <strain evidence="8 9">S2-11-4</strain>
    </source>
</reference>
<keyword evidence="3" id="KW-0998">Cell outer membrane</keyword>
<dbReference type="PANTHER" id="PTHR30329:SF21">
    <property type="entry name" value="LIPOPROTEIN YIAD-RELATED"/>
    <property type="match status" value="1"/>
</dbReference>
<evidence type="ECO:0000313" key="9">
    <source>
        <dbReference type="Proteomes" id="UP000676951"/>
    </source>
</evidence>
<sequence length="225" mass="23965">MRSGSKNRGGIGLLLAALIGFAGLPALAQAPAGGTSVEWIKKLGGLATEPELDLAELKKRAAERIKARVEPIPNKRPPMAPELNKLPHLVAEILFDEDAAVVRPDSYRTLGRIADTLTHPSMLGYKFLIVGHTASGGRRDFNLTLSQRRADVIRDVLVNTFKVSSKRLVTLGLGEEQLLDRAKPGSPVNQQTQIATIGSSIEANSPPVAPAAAVPAKAGTHKPKR</sequence>
<gene>
    <name evidence="8" type="ORF">KMZ93_07525</name>
</gene>
<name>A0A975P168_9BRAD</name>
<dbReference type="Pfam" id="PF00691">
    <property type="entry name" value="OmpA"/>
    <property type="match status" value="1"/>
</dbReference>
<evidence type="ECO:0000313" key="8">
    <source>
        <dbReference type="EMBL" id="QWG24730.1"/>
    </source>
</evidence>
<feature type="region of interest" description="Disordered" evidence="5">
    <location>
        <begin position="200"/>
        <end position="225"/>
    </location>
</feature>
<dbReference type="EMBL" id="CP076136">
    <property type="protein sequence ID" value="QWG24730.1"/>
    <property type="molecule type" value="Genomic_DNA"/>
</dbReference>
<organism evidence="8 9">
    <name type="scientific">Bradyrhizobium sediminis</name>
    <dbReference type="NCBI Taxonomy" id="2840469"/>
    <lineage>
        <taxon>Bacteria</taxon>
        <taxon>Pseudomonadati</taxon>
        <taxon>Pseudomonadota</taxon>
        <taxon>Alphaproteobacteria</taxon>
        <taxon>Hyphomicrobiales</taxon>
        <taxon>Nitrobacteraceae</taxon>
        <taxon>Bradyrhizobium</taxon>
    </lineage>
</organism>
<dbReference type="RefSeq" id="WP_215605473.1">
    <property type="nucleotide sequence ID" value="NZ_CP076136.1"/>
</dbReference>
<evidence type="ECO:0000256" key="2">
    <source>
        <dbReference type="ARBA" id="ARBA00023136"/>
    </source>
</evidence>
<accession>A0A975P168</accession>
<dbReference type="Proteomes" id="UP000676951">
    <property type="component" value="Chromosome"/>
</dbReference>
<evidence type="ECO:0000256" key="5">
    <source>
        <dbReference type="SAM" id="MobiDB-lite"/>
    </source>
</evidence>
<dbReference type="Gene3D" id="3.30.1330.60">
    <property type="entry name" value="OmpA-like domain"/>
    <property type="match status" value="1"/>
</dbReference>
<feature type="chain" id="PRO_5037539217" evidence="6">
    <location>
        <begin position="29"/>
        <end position="225"/>
    </location>
</feature>
<feature type="signal peptide" evidence="6">
    <location>
        <begin position="1"/>
        <end position="28"/>
    </location>
</feature>
<dbReference type="SUPFAM" id="SSF103088">
    <property type="entry name" value="OmpA-like"/>
    <property type="match status" value="1"/>
</dbReference>
<dbReference type="PROSITE" id="PS51123">
    <property type="entry name" value="OMPA_2"/>
    <property type="match status" value="1"/>
</dbReference>
<evidence type="ECO:0000259" key="7">
    <source>
        <dbReference type="PROSITE" id="PS51123"/>
    </source>
</evidence>
<evidence type="ECO:0000256" key="4">
    <source>
        <dbReference type="PROSITE-ProRule" id="PRU00473"/>
    </source>
</evidence>
<evidence type="ECO:0000256" key="3">
    <source>
        <dbReference type="ARBA" id="ARBA00023237"/>
    </source>
</evidence>
<dbReference type="GO" id="GO:0009279">
    <property type="term" value="C:cell outer membrane"/>
    <property type="evidence" value="ECO:0007669"/>
    <property type="project" value="UniProtKB-SubCell"/>
</dbReference>
<dbReference type="PRINTS" id="PR01021">
    <property type="entry name" value="OMPADOMAIN"/>
</dbReference>
<keyword evidence="9" id="KW-1185">Reference proteome</keyword>
<protein>
    <submittedName>
        <fullName evidence="8">OmpA family protein</fullName>
    </submittedName>
</protein>
<dbReference type="AlphaFoldDB" id="A0A975P168"/>
<dbReference type="InterPro" id="IPR036737">
    <property type="entry name" value="OmpA-like_sf"/>
</dbReference>
<feature type="domain" description="OmpA-like" evidence="7">
    <location>
        <begin position="82"/>
        <end position="202"/>
    </location>
</feature>
<keyword evidence="2 4" id="KW-0472">Membrane</keyword>
<evidence type="ECO:0000256" key="6">
    <source>
        <dbReference type="SAM" id="SignalP"/>
    </source>
</evidence>
<proteinExistence type="predicted"/>
<dbReference type="InterPro" id="IPR050330">
    <property type="entry name" value="Bact_OuterMem_StrucFunc"/>
</dbReference>
<keyword evidence="6" id="KW-0732">Signal</keyword>
<evidence type="ECO:0000256" key="1">
    <source>
        <dbReference type="ARBA" id="ARBA00004442"/>
    </source>
</evidence>
<dbReference type="InterPro" id="IPR006664">
    <property type="entry name" value="OMP_bac"/>
</dbReference>